<feature type="domain" description="DUF397" evidence="1">
    <location>
        <begin position="6"/>
        <end position="24"/>
    </location>
</feature>
<protein>
    <submittedName>
        <fullName evidence="2">Toxin</fullName>
    </submittedName>
</protein>
<gene>
    <name evidence="2" type="ORF">GCM10017557_37130</name>
</gene>
<organism evidence="2 3">
    <name type="scientific">Streptomyces aurantiacus</name>
    <dbReference type="NCBI Taxonomy" id="47760"/>
    <lineage>
        <taxon>Bacteria</taxon>
        <taxon>Bacillati</taxon>
        <taxon>Actinomycetota</taxon>
        <taxon>Actinomycetes</taxon>
        <taxon>Kitasatosporales</taxon>
        <taxon>Streptomycetaceae</taxon>
        <taxon>Streptomyces</taxon>
        <taxon>Streptomyces aurantiacus group</taxon>
    </lineage>
</organism>
<dbReference type="RefSeq" id="WP_190851047.1">
    <property type="nucleotide sequence ID" value="NZ_AP023440.1"/>
</dbReference>
<dbReference type="Pfam" id="PF04149">
    <property type="entry name" value="DUF397"/>
    <property type="match status" value="2"/>
</dbReference>
<feature type="domain" description="DUF397" evidence="1">
    <location>
        <begin position="26"/>
        <end position="81"/>
    </location>
</feature>
<evidence type="ECO:0000313" key="2">
    <source>
        <dbReference type="EMBL" id="BCL28854.1"/>
    </source>
</evidence>
<accession>A0A7G1P4S5</accession>
<dbReference type="InterPro" id="IPR007278">
    <property type="entry name" value="DUF397"/>
</dbReference>
<dbReference type="EMBL" id="AP023440">
    <property type="protein sequence ID" value="BCL28854.1"/>
    <property type="molecule type" value="Genomic_DNA"/>
</dbReference>
<evidence type="ECO:0000313" key="3">
    <source>
        <dbReference type="Proteomes" id="UP000516444"/>
    </source>
</evidence>
<evidence type="ECO:0000259" key="1">
    <source>
        <dbReference type="Pfam" id="PF04149"/>
    </source>
</evidence>
<dbReference type="KEGG" id="sgm:GCM10017557_37130"/>
<dbReference type="AlphaFoldDB" id="A0A7G1P4S5"/>
<reference evidence="2 3" key="1">
    <citation type="journal article" date="2014" name="Int. J. Syst. Evol. Microbiol.">
        <title>Complete genome sequence of Corynebacterium casei LMG S-19264T (=DSM 44701T), isolated from a smear-ripened cheese.</title>
        <authorList>
            <consortium name="US DOE Joint Genome Institute (JGI-PGF)"/>
            <person name="Walter F."/>
            <person name="Albersmeier A."/>
            <person name="Kalinowski J."/>
            <person name="Ruckert C."/>
        </authorList>
    </citation>
    <scope>NUCLEOTIDE SEQUENCE [LARGE SCALE GENOMIC DNA]</scope>
    <source>
        <strain evidence="2 3">JCM 4677</strain>
    </source>
</reference>
<proteinExistence type="predicted"/>
<name>A0A7G1P4S5_9ACTN</name>
<keyword evidence="3" id="KW-1185">Reference proteome</keyword>
<sequence length="86" mass="9067">MNTDLSWFKSSYSGSQGGECVEVAVQWTKSSYSGSEGECVEIAMAQTTATGTLSTIHIRDSKTPTAPTLTVAPTTWSAFLSLALDA</sequence>
<dbReference type="Proteomes" id="UP000516444">
    <property type="component" value="Chromosome"/>
</dbReference>